<dbReference type="Pfam" id="PF20990">
    <property type="entry name" value="DUF2207_C"/>
    <property type="match status" value="1"/>
</dbReference>
<keyword evidence="1" id="KW-1133">Transmembrane helix</keyword>
<feature type="transmembrane region" description="Helical" evidence="1">
    <location>
        <begin position="237"/>
        <end position="255"/>
    </location>
</feature>
<dbReference type="AlphaFoldDB" id="A0A5A7MLV9"/>
<dbReference type="Proteomes" id="UP000322084">
    <property type="component" value="Unassembled WGS sequence"/>
</dbReference>
<proteinExistence type="predicted"/>
<feature type="domain" description="DUF2207" evidence="3">
    <location>
        <begin position="27"/>
        <end position="215"/>
    </location>
</feature>
<gene>
    <name evidence="5" type="ORF">JCM17844_06080</name>
</gene>
<evidence type="ECO:0008006" key="7">
    <source>
        <dbReference type="Google" id="ProtNLM"/>
    </source>
</evidence>
<dbReference type="InterPro" id="IPR018702">
    <property type="entry name" value="DUF2207"/>
</dbReference>
<keyword evidence="1" id="KW-0812">Transmembrane</keyword>
<feature type="transmembrane region" description="Helical" evidence="1">
    <location>
        <begin position="385"/>
        <end position="405"/>
    </location>
</feature>
<dbReference type="Pfam" id="PF09972">
    <property type="entry name" value="DUF2207"/>
    <property type="match status" value="1"/>
</dbReference>
<feature type="domain" description="Predicted membrane protein YciQ-like C-terminal" evidence="4">
    <location>
        <begin position="272"/>
        <end position="494"/>
    </location>
</feature>
<evidence type="ECO:0000256" key="2">
    <source>
        <dbReference type="SAM" id="SignalP"/>
    </source>
</evidence>
<dbReference type="InterPro" id="IPR048389">
    <property type="entry name" value="YciQ-like_C"/>
</dbReference>
<feature type="chain" id="PRO_5022868612" description="DUF2207 domain-containing protein" evidence="2">
    <location>
        <begin position="22"/>
        <end position="578"/>
    </location>
</feature>
<evidence type="ECO:0000259" key="3">
    <source>
        <dbReference type="Pfam" id="PF09972"/>
    </source>
</evidence>
<sequence length="578" mass="62734">MRNALFAFGVFFGLFNMAASALSQEQIVRYDSQITVLPSGRLDVVETIIVDAEGKRIKRGIFRDFQTDYQGDHGRSTVDFDIGEVLLDGAPVPWKMIKAGAGKRLRIGGGEKTLDPGRYRYEIHFQTDRQLIFFPERDELVYQPISYGWKFPIQSARATVILPENAVPTALRVSAGASGAAEGGAKITQPQPNRVVFEADGPLAARHGMTVALTWPAGFVARPTELENAIHYLGDNIGVLLALAGVFVVLCYYLWAWHRVGRDPKGGVIIAQYGPPKSLSPAAARYLVKQGWDDAGFSAAIVSLAVKGALDINEDQKKVFTLSRRHGAWRPNNLSAGEVAILDALFAQFDHILVDKKNHKRLATARTAHRRALAREHLGTHFKRNLGHFVLGAGLSLGFAIPSLMLAKSTALLMIIALVVLFVLNPLFFWLLHAPTLKGRKLLDEIEGFKRYLSVAEKDRLNFHNPPEKTPELFEAYLPYAMALGVGQEWGDQFDDVLKAAKDPETGQPWHPAWYHGQVIYLQHGGFQAGNFSSALGRSMASSFAAAASPPSSASGSAFGGGGFSGGMGGGGGGGGGW</sequence>
<evidence type="ECO:0000313" key="6">
    <source>
        <dbReference type="Proteomes" id="UP000322084"/>
    </source>
</evidence>
<accession>A0A5A7MLV9</accession>
<evidence type="ECO:0000313" key="5">
    <source>
        <dbReference type="EMBL" id="GEQ96971.1"/>
    </source>
</evidence>
<reference evidence="5 6" key="1">
    <citation type="submission" date="2019-09" db="EMBL/GenBank/DDBJ databases">
        <title>NBRP : Genome information of microbial organism related human and environment.</title>
        <authorList>
            <person name="Hattori M."/>
            <person name="Oshima K."/>
            <person name="Inaba H."/>
            <person name="Suda W."/>
            <person name="Sakamoto M."/>
            <person name="Iino T."/>
            <person name="Kitahara M."/>
            <person name="Oshida Y."/>
            <person name="Iida T."/>
            <person name="Kudo T."/>
            <person name="Itoh T."/>
            <person name="Ohkuma M."/>
        </authorList>
    </citation>
    <scope>NUCLEOTIDE SEQUENCE [LARGE SCALE GENOMIC DNA]</scope>
    <source>
        <strain evidence="5 6">Hi-2</strain>
    </source>
</reference>
<evidence type="ECO:0000256" key="1">
    <source>
        <dbReference type="SAM" id="Phobius"/>
    </source>
</evidence>
<evidence type="ECO:0000259" key="4">
    <source>
        <dbReference type="Pfam" id="PF20990"/>
    </source>
</evidence>
<keyword evidence="2" id="KW-0732">Signal</keyword>
<organism evidence="5 6">
    <name type="scientific">Iodidimonas gelatinilytica</name>
    <dbReference type="NCBI Taxonomy" id="1236966"/>
    <lineage>
        <taxon>Bacteria</taxon>
        <taxon>Pseudomonadati</taxon>
        <taxon>Pseudomonadota</taxon>
        <taxon>Alphaproteobacteria</taxon>
        <taxon>Iodidimonadales</taxon>
        <taxon>Iodidimonadaceae</taxon>
        <taxon>Iodidimonas</taxon>
    </lineage>
</organism>
<dbReference type="EMBL" id="BKCL01000001">
    <property type="protein sequence ID" value="GEQ96971.1"/>
    <property type="molecule type" value="Genomic_DNA"/>
</dbReference>
<keyword evidence="1" id="KW-0472">Membrane</keyword>
<feature type="signal peptide" evidence="2">
    <location>
        <begin position="1"/>
        <end position="21"/>
    </location>
</feature>
<dbReference type="RefSeq" id="WP_149999529.1">
    <property type="nucleotide sequence ID" value="NZ_BKCL01000001.1"/>
</dbReference>
<comment type="caution">
    <text evidence="5">The sequence shown here is derived from an EMBL/GenBank/DDBJ whole genome shotgun (WGS) entry which is preliminary data.</text>
</comment>
<name>A0A5A7MLV9_9PROT</name>
<protein>
    <recommendedName>
        <fullName evidence="7">DUF2207 domain-containing protein</fullName>
    </recommendedName>
</protein>
<feature type="transmembrane region" description="Helical" evidence="1">
    <location>
        <begin position="411"/>
        <end position="432"/>
    </location>
</feature>